<evidence type="ECO:0000313" key="2">
    <source>
        <dbReference type="EMBL" id="AII28136.1"/>
    </source>
</evidence>
<evidence type="ECO:0000256" key="1">
    <source>
        <dbReference type="SAM" id="MobiDB-lite"/>
    </source>
</evidence>
<dbReference type="RefSeq" id="YP_009056504.1">
    <property type="nucleotide sequence ID" value="NC_024792.1"/>
</dbReference>
<accession>A0A076G7N3</accession>
<organism evidence="2 3">
    <name type="scientific">Bacillus phage Bobb</name>
    <dbReference type="NCBI Taxonomy" id="1527469"/>
    <lineage>
        <taxon>Viruses</taxon>
        <taxon>Duplodnaviria</taxon>
        <taxon>Heunggongvirae</taxon>
        <taxon>Uroviricota</taxon>
        <taxon>Caudoviricetes</taxon>
        <taxon>Herelleviridae</taxon>
        <taxon>Bastillevirinae</taxon>
        <taxon>Agatevirus</taxon>
        <taxon>Agatevirus bobb</taxon>
    </lineage>
</organism>
<dbReference type="EMBL" id="KM051843">
    <property type="protein sequence ID" value="AII28136.1"/>
    <property type="molecule type" value="Genomic_DNA"/>
</dbReference>
<feature type="compositionally biased region" description="Basic and acidic residues" evidence="1">
    <location>
        <begin position="24"/>
        <end position="34"/>
    </location>
</feature>
<dbReference type="KEGG" id="vg:20283522"/>
<reference evidence="2 3" key="1">
    <citation type="submission" date="2014-06" db="EMBL/GenBank/DDBJ databases">
        <title>Bioinformatic genomic analysis of Bacillus phage Bobb.</title>
        <authorList>
            <person name="Lewis H.M.N."/>
            <person name="Temple L."/>
            <person name="Barth R.N."/>
            <person name="Bowles K.M."/>
            <person name="Churchin D.I."/>
            <person name="Scott-Croshaw C."/>
            <person name="Glasgow G.H."/>
            <person name="Gloe M.W."/>
            <person name="McGough T.M."/>
            <person name="Nutbrown S.A."/>
            <person name="Romulus S.R."/>
            <person name="Sanders K.A.M."/>
            <person name="Diachok C.R."/>
            <person name="Serigano J.P."/>
            <person name="Shin D."/>
            <person name="Suresh M.H."/>
            <person name="Conner A.R.N."/>
            <person name="Korba R.M."/>
            <person name="Livermore R.J."/>
            <person name="Rohlf M.B."/>
            <person name="Utterback S.D."/>
            <person name="Wilson V.E."/>
        </authorList>
    </citation>
    <scope>NUCLEOTIDE SEQUENCE [LARGE SCALE GENOMIC DNA]</scope>
</reference>
<name>A0A076G7N3_9CAUD</name>
<dbReference type="GeneID" id="20283522"/>
<keyword evidence="3" id="KW-1185">Reference proteome</keyword>
<proteinExistence type="predicted"/>
<dbReference type="Proteomes" id="UP000028664">
    <property type="component" value="Segment"/>
</dbReference>
<evidence type="ECO:0000313" key="3">
    <source>
        <dbReference type="Proteomes" id="UP000028664"/>
    </source>
</evidence>
<protein>
    <submittedName>
        <fullName evidence="2">Uncharacterized protein</fullName>
    </submittedName>
</protein>
<sequence length="190" mass="22441">MEKRKLSNNKFNNLSEEAWDESNEVTKETREGDPSSKSLSDLLGEVGFLSTKSNNEPRIITPQETKQLSGVDYEPMYRKAMEYVNQLLLVHFADQADRGKTEFYLNHDEYSVQVIKHVIEEIKTAGWSVRSDSIRPGDNWVTRIEVFIPREYRVLTEEQEKELDMIEAFQKVRIAHWERERQEKENKNEE</sequence>
<dbReference type="OrthoDB" id="22883at10239"/>
<feature type="region of interest" description="Disordered" evidence="1">
    <location>
        <begin position="1"/>
        <end position="40"/>
    </location>
</feature>